<dbReference type="Gene3D" id="3.40.50.980">
    <property type="match status" value="2"/>
</dbReference>
<protein>
    <submittedName>
        <fullName evidence="6">4-coumarate--CoA ligase 1-like protein</fullName>
    </submittedName>
</protein>
<comment type="similarity">
    <text evidence="2">Belongs to the ATP-dependent AMP-binding enzyme family.</text>
</comment>
<dbReference type="OrthoDB" id="6484520at2759"/>
<evidence type="ECO:0000256" key="1">
    <source>
        <dbReference type="ARBA" id="ARBA00004275"/>
    </source>
</evidence>
<dbReference type="VEuPathDB" id="VectorBase:LDEU011245"/>
<dbReference type="STRING" id="299467.A0A443RZT9"/>
<dbReference type="Gene3D" id="2.30.38.10">
    <property type="entry name" value="Luciferase, Domain 3"/>
    <property type="match status" value="1"/>
</dbReference>
<feature type="domain" description="AMP-dependent synthetase/ligase" evidence="5">
    <location>
        <begin position="29"/>
        <end position="390"/>
    </location>
</feature>
<dbReference type="PANTHER" id="PTHR24096">
    <property type="entry name" value="LONG-CHAIN-FATTY-ACID--COA LIGASE"/>
    <property type="match status" value="1"/>
</dbReference>
<dbReference type="Pfam" id="PF00501">
    <property type="entry name" value="AMP-binding"/>
    <property type="match status" value="1"/>
</dbReference>
<sequence>MSARIIKSPVKIEVSSIPANKLVIDKMRYYAEKICLIEFESGKKFTFKQLLNDCLKVAFALKKAQLKPGEVFMVYGFNCYEYVIAIISGLLVGGVALPIRGADTSSEFHNELTSKDVRLLFISAHLKNAAVAVKENLSQIKEVILFDGIENDGDLKYIQSILRNEEEFLAEDEIYDPKGNQESIALILESSGTTGASKAAKLGHYDLSTFAMCLNYLDLNRSDGEIILAASPVAHHSGMTVHFFSLSHGTTIVTLRQNTFENTVNAIEKYKITRILLSPSMMTQLIKSDHPPNLQSVKSVFVGGSRVPKGIGEEFVKKYDIKELHTIYTMTEIIMISTIGENEMGNYHAIGKISPGMQIKIVDTETEAILGENENGEIRVKGPFIFKGYYKKEQLSKELIDSDGFIKTGDIGYFDEHET</sequence>
<comment type="subcellular location">
    <subcellularLocation>
        <location evidence="1">Peroxisome</location>
    </subcellularLocation>
</comment>
<dbReference type="Proteomes" id="UP000288716">
    <property type="component" value="Unassembled WGS sequence"/>
</dbReference>
<dbReference type="GO" id="GO:0016405">
    <property type="term" value="F:CoA-ligase activity"/>
    <property type="evidence" value="ECO:0007669"/>
    <property type="project" value="TreeGrafter"/>
</dbReference>
<evidence type="ECO:0000313" key="7">
    <source>
        <dbReference type="Proteomes" id="UP000288716"/>
    </source>
</evidence>
<evidence type="ECO:0000313" key="6">
    <source>
        <dbReference type="EMBL" id="RWS20795.1"/>
    </source>
</evidence>
<gene>
    <name evidence="6" type="ORF">B4U80_02387</name>
</gene>
<name>A0A443RZT9_9ACAR</name>
<keyword evidence="7" id="KW-1185">Reference proteome</keyword>
<dbReference type="PANTHER" id="PTHR24096:SF149">
    <property type="entry name" value="AMP-BINDING DOMAIN-CONTAINING PROTEIN-RELATED"/>
    <property type="match status" value="1"/>
</dbReference>
<reference evidence="6 7" key="1">
    <citation type="journal article" date="2018" name="Gigascience">
        <title>Genomes of trombidid mites reveal novel predicted allergens and laterally-transferred genes associated with secondary metabolism.</title>
        <authorList>
            <person name="Dong X."/>
            <person name="Chaisiri K."/>
            <person name="Xia D."/>
            <person name="Armstrong S.D."/>
            <person name="Fang Y."/>
            <person name="Donnelly M.J."/>
            <person name="Kadowaki T."/>
            <person name="McGarry J.W."/>
            <person name="Darby A.C."/>
            <person name="Makepeace B.L."/>
        </authorList>
    </citation>
    <scope>NUCLEOTIDE SEQUENCE [LARGE SCALE GENOMIC DNA]</scope>
    <source>
        <strain evidence="6">UoL-UT</strain>
    </source>
</reference>
<dbReference type="GO" id="GO:0005777">
    <property type="term" value="C:peroxisome"/>
    <property type="evidence" value="ECO:0007669"/>
    <property type="project" value="UniProtKB-SubCell"/>
</dbReference>
<keyword evidence="3 6" id="KW-0436">Ligase</keyword>
<feature type="non-terminal residue" evidence="6">
    <location>
        <position position="419"/>
    </location>
</feature>
<evidence type="ECO:0000256" key="2">
    <source>
        <dbReference type="ARBA" id="ARBA00006432"/>
    </source>
</evidence>
<dbReference type="EMBL" id="NCKV01015456">
    <property type="protein sequence ID" value="RWS20795.1"/>
    <property type="molecule type" value="Genomic_DNA"/>
</dbReference>
<evidence type="ECO:0000256" key="4">
    <source>
        <dbReference type="ARBA" id="ARBA00023140"/>
    </source>
</evidence>
<keyword evidence="4" id="KW-0576">Peroxisome</keyword>
<evidence type="ECO:0000259" key="5">
    <source>
        <dbReference type="Pfam" id="PF00501"/>
    </source>
</evidence>
<accession>A0A443RZT9</accession>
<comment type="caution">
    <text evidence="6">The sequence shown here is derived from an EMBL/GenBank/DDBJ whole genome shotgun (WGS) entry which is preliminary data.</text>
</comment>
<evidence type="ECO:0000256" key="3">
    <source>
        <dbReference type="ARBA" id="ARBA00022598"/>
    </source>
</evidence>
<organism evidence="6 7">
    <name type="scientific">Leptotrombidium deliense</name>
    <dbReference type="NCBI Taxonomy" id="299467"/>
    <lineage>
        <taxon>Eukaryota</taxon>
        <taxon>Metazoa</taxon>
        <taxon>Ecdysozoa</taxon>
        <taxon>Arthropoda</taxon>
        <taxon>Chelicerata</taxon>
        <taxon>Arachnida</taxon>
        <taxon>Acari</taxon>
        <taxon>Acariformes</taxon>
        <taxon>Trombidiformes</taxon>
        <taxon>Prostigmata</taxon>
        <taxon>Anystina</taxon>
        <taxon>Parasitengona</taxon>
        <taxon>Trombiculoidea</taxon>
        <taxon>Trombiculidae</taxon>
        <taxon>Leptotrombidium</taxon>
    </lineage>
</organism>
<dbReference type="InterPro" id="IPR000873">
    <property type="entry name" value="AMP-dep_synth/lig_dom"/>
</dbReference>
<dbReference type="SUPFAM" id="SSF56801">
    <property type="entry name" value="Acetyl-CoA synthetase-like"/>
    <property type="match status" value="1"/>
</dbReference>
<dbReference type="AlphaFoldDB" id="A0A443RZT9"/>
<proteinExistence type="inferred from homology"/>